<reference evidence="4" key="1">
    <citation type="journal article" date="2008" name="Nat. Genet.">
        <title>The Pristionchus pacificus genome provides a unique perspective on nematode lifestyle and parasitism.</title>
        <authorList>
            <person name="Dieterich C."/>
            <person name="Clifton S.W."/>
            <person name="Schuster L.N."/>
            <person name="Chinwalla A."/>
            <person name="Delehaunty K."/>
            <person name="Dinkelacker I."/>
            <person name="Fulton L."/>
            <person name="Fulton R."/>
            <person name="Godfrey J."/>
            <person name="Minx P."/>
            <person name="Mitreva M."/>
            <person name="Roeseler W."/>
            <person name="Tian H."/>
            <person name="Witte H."/>
            <person name="Yang S.P."/>
            <person name="Wilson R.K."/>
            <person name="Sommer R.J."/>
        </authorList>
    </citation>
    <scope>NUCLEOTIDE SEQUENCE [LARGE SCALE GENOMIC DNA]</scope>
    <source>
        <strain evidence="4">PS312</strain>
    </source>
</reference>
<feature type="transmembrane region" description="Helical" evidence="2">
    <location>
        <begin position="117"/>
        <end position="138"/>
    </location>
</feature>
<evidence type="ECO:0000256" key="1">
    <source>
        <dbReference type="SAM" id="MobiDB-lite"/>
    </source>
</evidence>
<feature type="transmembrane region" description="Helical" evidence="2">
    <location>
        <begin position="465"/>
        <end position="484"/>
    </location>
</feature>
<feature type="compositionally biased region" description="Basic residues" evidence="1">
    <location>
        <begin position="617"/>
        <end position="626"/>
    </location>
</feature>
<keyword evidence="2" id="KW-1133">Transmembrane helix</keyword>
<feature type="transmembrane region" description="Helical" evidence="2">
    <location>
        <begin position="188"/>
        <end position="215"/>
    </location>
</feature>
<feature type="region of interest" description="Disordered" evidence="1">
    <location>
        <begin position="940"/>
        <end position="994"/>
    </location>
</feature>
<sequence>MSGNDFGRKGSITASIILGLIGMGLTIAALLTPSWQVVNLREYNSIHEHGLWLDCTRHSRDGERPLLQRYATITEPLHCVYKFDYDKYSGTFDLEDDNSPVGEVNRHKFYGWHTSTLILLFLAILCTFLATCLGICSCCYGSISVVYTCITLGTTIMSSLAVGIFFFYSHRADNRFIKGIVGTYEQRVGTAFFLQLAACFFYFFSFIVSMLGVYFSFQGGKDLSMENYSINRSSRTNMTNVARSMEFDALQFAPPQMSTPRQNYYKEDDRHVAESMPELGGRAFPSEIAPRGFDTSLSGRIRRKSETCFALSVFFSVELIAFTICLLSLLSPSWQWVGLERGRTEHHHGLWLDCKRDYSFDYGRDREYYETLFRRDYQGTPFDVFILPPLECVYKFDYYIDPEDLYDHNHDENRLQDDAYQHLFLGHKIAALAACGVGVILAGASLLLGICSFCHRTFIAASTSLVTLASFLSFAGVGAFYGWASNQDNSVVKQQDEQETYEQHVGWAFYTQLVGAILHLLASSLGCFATSVAFRKSRTKLVRIDVVEGGNSASQVDLLASAHNLSETAPFKRSFSAIYRVDSTSLQQWEKDYAKKVKQTQDAFVRTKSMPMLGKRQSMRKKRSSQKRVSLADNRSSSNLFLSSGCETGETTTGTTNTMESSSSGRRLPSIPTPQPPKQLKSALKTPQSDRRFASTYEINRGTDSGNDGGMDTTYEYLPCDQPIRNMGVSSFLTGKSQKGVYDSVYDHDSADFYLEPNSRAEARRSTSTLNTFTSDERNRVHLPVMPLANGSVQSIPIPPREETLIDDVIRPSSSIDDKGIDLSTRTHIREMQTIEELQRIERIKRTRPQPPPKPPTVSKQIGSALLPPPSTSTFPVTQNPLPPRTPDPLKKPIMGPRDLGIPPGPSNGYGLVIQYCSSIISDSSLPCELTLNTFGTTDHRGSTRSLTSLKFRPGFESGGNGAEIFDRPDSSIEPTLPSNSSTSSTTSKKEVPKPISLHRKLLIGTLPDEVDRSVGSSTILENETLRESNSSPLSYARDAELRLNLFLSDPMISSQSLSPLRLNNRSDSDNNETTV</sequence>
<gene>
    <name evidence="3" type="primary">WBGene00093757</name>
</gene>
<dbReference type="FunFam" id="1.20.140.150:FF:000039">
    <property type="entry name" value="Neuronal SYmmetry"/>
    <property type="match status" value="1"/>
</dbReference>
<organism evidence="3 4">
    <name type="scientific">Pristionchus pacificus</name>
    <name type="common">Parasitic nematode worm</name>
    <dbReference type="NCBI Taxonomy" id="54126"/>
    <lineage>
        <taxon>Eukaryota</taxon>
        <taxon>Metazoa</taxon>
        <taxon>Ecdysozoa</taxon>
        <taxon>Nematoda</taxon>
        <taxon>Chromadorea</taxon>
        <taxon>Rhabditida</taxon>
        <taxon>Rhabditina</taxon>
        <taxon>Diplogasteromorpha</taxon>
        <taxon>Diplogasteroidea</taxon>
        <taxon>Neodiplogasteridae</taxon>
        <taxon>Pristionchus</taxon>
    </lineage>
</organism>
<feature type="transmembrane region" description="Helical" evidence="2">
    <location>
        <begin position="509"/>
        <end position="534"/>
    </location>
</feature>
<dbReference type="Proteomes" id="UP000005239">
    <property type="component" value="Unassembled WGS sequence"/>
</dbReference>
<dbReference type="AlphaFoldDB" id="A0A2A6BEB0"/>
<dbReference type="Gene3D" id="1.20.140.150">
    <property type="match status" value="2"/>
</dbReference>
<dbReference type="PANTHER" id="PTHR35574:SF2">
    <property type="entry name" value="CLAUDIN-LIKE IN CAENORHABDITIS"/>
    <property type="match status" value="1"/>
</dbReference>
<feature type="transmembrane region" description="Helical" evidence="2">
    <location>
        <begin position="145"/>
        <end position="168"/>
    </location>
</feature>
<dbReference type="GO" id="GO:0005886">
    <property type="term" value="C:plasma membrane"/>
    <property type="evidence" value="ECO:0000318"/>
    <property type="project" value="GO_Central"/>
</dbReference>
<dbReference type="Pfam" id="PF07062">
    <property type="entry name" value="Clc-like"/>
    <property type="match status" value="2"/>
</dbReference>
<feature type="transmembrane region" description="Helical" evidence="2">
    <location>
        <begin position="12"/>
        <end position="31"/>
    </location>
</feature>
<keyword evidence="4" id="KW-1185">Reference proteome</keyword>
<name>A0A2A6BEB0_PRIPA</name>
<keyword evidence="2" id="KW-0472">Membrane</keyword>
<feature type="compositionally biased region" description="Polar residues" evidence="1">
    <location>
        <begin position="633"/>
        <end position="642"/>
    </location>
</feature>
<evidence type="ECO:0000256" key="2">
    <source>
        <dbReference type="SAM" id="Phobius"/>
    </source>
</evidence>
<feature type="transmembrane region" description="Helical" evidence="2">
    <location>
        <begin position="429"/>
        <end position="453"/>
    </location>
</feature>
<protein>
    <submittedName>
        <fullName evidence="3">Uncharacterized protein</fullName>
    </submittedName>
</protein>
<feature type="region of interest" description="Disordered" evidence="1">
    <location>
        <begin position="614"/>
        <end position="689"/>
    </location>
</feature>
<feature type="transmembrane region" description="Helical" evidence="2">
    <location>
        <begin position="308"/>
        <end position="330"/>
    </location>
</feature>
<evidence type="ECO:0000313" key="3">
    <source>
        <dbReference type="EnsemblMetazoa" id="PPA04203.1"/>
    </source>
</evidence>
<dbReference type="InterPro" id="IPR010761">
    <property type="entry name" value="Clc_prot-like"/>
</dbReference>
<accession>A0A8R1U769</accession>
<accession>A0A2A6BEB0</accession>
<feature type="region of interest" description="Disordered" evidence="1">
    <location>
        <begin position="1057"/>
        <end position="1076"/>
    </location>
</feature>
<feature type="compositionally biased region" description="Low complexity" evidence="1">
    <location>
        <begin position="643"/>
        <end position="665"/>
    </location>
</feature>
<reference evidence="3" key="2">
    <citation type="submission" date="2022-06" db="UniProtKB">
        <authorList>
            <consortium name="EnsemblMetazoa"/>
        </authorList>
    </citation>
    <scope>IDENTIFICATION</scope>
    <source>
        <strain evidence="3">PS312</strain>
    </source>
</reference>
<keyword evidence="2" id="KW-0812">Transmembrane</keyword>
<dbReference type="EnsemblMetazoa" id="PPA04203.1">
    <property type="protein sequence ID" value="PPA04203.1"/>
    <property type="gene ID" value="WBGene00093757"/>
</dbReference>
<dbReference type="PANTHER" id="PTHR35574">
    <property type="entry name" value="PUTATIVE-RELATED"/>
    <property type="match status" value="1"/>
</dbReference>
<proteinExistence type="predicted"/>
<evidence type="ECO:0000313" key="4">
    <source>
        <dbReference type="Proteomes" id="UP000005239"/>
    </source>
</evidence>